<protein>
    <recommendedName>
        <fullName evidence="3">Lipoprotein</fullName>
    </recommendedName>
</protein>
<comment type="caution">
    <text evidence="1">The sequence shown here is derived from an EMBL/GenBank/DDBJ whole genome shotgun (WGS) entry which is preliminary data.</text>
</comment>
<organism evidence="1 2">
    <name type="scientific">Brevundimonas halotolerans</name>
    <dbReference type="NCBI Taxonomy" id="69670"/>
    <lineage>
        <taxon>Bacteria</taxon>
        <taxon>Pseudomonadati</taxon>
        <taxon>Pseudomonadota</taxon>
        <taxon>Alphaproteobacteria</taxon>
        <taxon>Caulobacterales</taxon>
        <taxon>Caulobacteraceae</taxon>
        <taxon>Brevundimonas</taxon>
    </lineage>
</organism>
<dbReference type="Proteomes" id="UP000548978">
    <property type="component" value="Unassembled WGS sequence"/>
</dbReference>
<dbReference type="AlphaFoldDB" id="A0A7W9A418"/>
<evidence type="ECO:0000313" key="1">
    <source>
        <dbReference type="EMBL" id="MBB5661077.1"/>
    </source>
</evidence>
<dbReference type="RefSeq" id="WP_164462027.1">
    <property type="nucleotide sequence ID" value="NZ_JACIJB010000007.1"/>
</dbReference>
<gene>
    <name evidence="1" type="ORF">FHS65_001835</name>
</gene>
<keyword evidence="2" id="KW-1185">Reference proteome</keyword>
<dbReference type="EMBL" id="JACIJB010000007">
    <property type="protein sequence ID" value="MBB5661077.1"/>
    <property type="molecule type" value="Genomic_DNA"/>
</dbReference>
<sequence>MSPHRTSIGLIGAVALGALTVSGCASLPDWLSGRPPVEDGPGVVEPIRAAAVGQDTVLFWISSNGCTEKSDLVPVVRETYDGARVTLRRVRDDRCTNPEKNSVELRWSFEEMGLAPGTRLQVANPYRPAQG</sequence>
<evidence type="ECO:0000313" key="2">
    <source>
        <dbReference type="Proteomes" id="UP000548978"/>
    </source>
</evidence>
<evidence type="ECO:0008006" key="3">
    <source>
        <dbReference type="Google" id="ProtNLM"/>
    </source>
</evidence>
<dbReference type="PROSITE" id="PS51257">
    <property type="entry name" value="PROKAR_LIPOPROTEIN"/>
    <property type="match status" value="1"/>
</dbReference>
<name>A0A7W9A418_9CAUL</name>
<proteinExistence type="predicted"/>
<accession>A0A7W9A418</accession>
<reference evidence="1 2" key="1">
    <citation type="submission" date="2020-08" db="EMBL/GenBank/DDBJ databases">
        <title>Genomic Encyclopedia of Type Strains, Phase IV (KMG-IV): sequencing the most valuable type-strain genomes for metagenomic binning, comparative biology and taxonomic classification.</title>
        <authorList>
            <person name="Goeker M."/>
        </authorList>
    </citation>
    <scope>NUCLEOTIDE SEQUENCE [LARGE SCALE GENOMIC DNA]</scope>
    <source>
        <strain evidence="1 2">DSM 24448</strain>
    </source>
</reference>